<dbReference type="AlphaFoldDB" id="A0A654TZN1"/>
<organism evidence="15 16">
    <name type="scientific">Mycobacterium tuberculosis</name>
    <dbReference type="NCBI Taxonomy" id="1773"/>
    <lineage>
        <taxon>Bacteria</taxon>
        <taxon>Bacillati</taxon>
        <taxon>Actinomycetota</taxon>
        <taxon>Actinomycetes</taxon>
        <taxon>Mycobacteriales</taxon>
        <taxon>Mycobacteriaceae</taxon>
        <taxon>Mycobacterium</taxon>
        <taxon>Mycobacterium tuberculosis complex</taxon>
    </lineage>
</organism>
<dbReference type="SUPFAM" id="SSF55874">
    <property type="entry name" value="ATPase domain of HSP90 chaperone/DNA topoisomerase II/histidine kinase"/>
    <property type="match status" value="1"/>
</dbReference>
<dbReference type="SMART" id="SM00387">
    <property type="entry name" value="HATPase_c"/>
    <property type="match status" value="1"/>
</dbReference>
<evidence type="ECO:0000313" key="16">
    <source>
        <dbReference type="Proteomes" id="UP000046680"/>
    </source>
</evidence>
<dbReference type="PANTHER" id="PTHR45436:SF5">
    <property type="entry name" value="SENSOR HISTIDINE KINASE TRCS"/>
    <property type="match status" value="1"/>
</dbReference>
<sequence length="407" mass="42815">MVAAVVSDGTTVAAGYLTGSGSRAALTSTGRSQLERIAGSRTPLTLDLDGLGRYRVLAAPSRNGHDVIVTGLSMGNVDATMLQMLIIFGIVTVIALVAATTAGIVIIKRALAPLRRVAQTASEVVDLPLDRGEVKLPVRVPEPDANPSTEVGQLGSALNRMLDHIAAALSARQASETRVRQFVADASHELRTPLAAIRGYTELTQRIGDDPEAVAHAMSRVASETERITRLVEDLLLLARLDSGRPLERGPVDMSRLAVDAVSDAHVAGPDHQWALDLPPEPVVIPGDAARLHQVVTNLLANARVHTGPGTIVTTRLSTGPTHVVLQVIDNGPGIPAALQSEVFERFARGDTSRSRQAGSTGLGLAIVSAVVKAHNGTITVSSSPGYTEFAVRLPLDGWQPLESSPR</sequence>
<comment type="cofactor">
    <cofactor evidence="2">
        <name>a divalent metal cation</name>
        <dbReference type="ChEBI" id="CHEBI:60240"/>
    </cofactor>
</comment>
<evidence type="ECO:0000256" key="3">
    <source>
        <dbReference type="ARBA" id="ARBA00004236"/>
    </source>
</evidence>
<comment type="subcellular location">
    <subcellularLocation>
        <location evidence="3">Cell membrane</location>
    </subcellularLocation>
</comment>
<dbReference type="PANTHER" id="PTHR45436">
    <property type="entry name" value="SENSOR HISTIDINE KINASE YKOH"/>
    <property type="match status" value="1"/>
</dbReference>
<protein>
    <recommendedName>
        <fullName evidence="4">histidine kinase</fullName>
        <ecNumber evidence="4">2.7.13.3</ecNumber>
    </recommendedName>
</protein>
<evidence type="ECO:0000256" key="12">
    <source>
        <dbReference type="SAM" id="Phobius"/>
    </source>
</evidence>
<keyword evidence="5" id="KW-0597">Phosphoprotein</keyword>
<dbReference type="InterPro" id="IPR036890">
    <property type="entry name" value="HATPase_C_sf"/>
</dbReference>
<proteinExistence type="predicted"/>
<dbReference type="Gene3D" id="6.10.340.10">
    <property type="match status" value="1"/>
</dbReference>
<dbReference type="Gene3D" id="3.30.565.10">
    <property type="entry name" value="Histidine kinase-like ATPase, C-terminal domain"/>
    <property type="match status" value="1"/>
</dbReference>
<dbReference type="InterPro" id="IPR003660">
    <property type="entry name" value="HAMP_dom"/>
</dbReference>
<dbReference type="InterPro" id="IPR004358">
    <property type="entry name" value="Sig_transdc_His_kin-like_C"/>
</dbReference>
<dbReference type="CDD" id="cd00075">
    <property type="entry name" value="HATPase"/>
    <property type="match status" value="1"/>
</dbReference>
<dbReference type="PROSITE" id="PS50109">
    <property type="entry name" value="HIS_KIN"/>
    <property type="match status" value="1"/>
</dbReference>
<evidence type="ECO:0000256" key="11">
    <source>
        <dbReference type="ARBA" id="ARBA00023136"/>
    </source>
</evidence>
<keyword evidence="9 12" id="KW-1133">Transmembrane helix</keyword>
<gene>
    <name evidence="15" type="primary">tcrY</name>
    <name evidence="15" type="ORF">ERS007657_01531</name>
</gene>
<feature type="domain" description="Histidine kinase" evidence="13">
    <location>
        <begin position="185"/>
        <end position="398"/>
    </location>
</feature>
<name>A0A654TZN1_MYCTX</name>
<evidence type="ECO:0000256" key="8">
    <source>
        <dbReference type="ARBA" id="ARBA00022777"/>
    </source>
</evidence>
<evidence type="ECO:0000256" key="2">
    <source>
        <dbReference type="ARBA" id="ARBA00001968"/>
    </source>
</evidence>
<dbReference type="EMBL" id="CGCX01000482">
    <property type="protein sequence ID" value="CFR77054.1"/>
    <property type="molecule type" value="Genomic_DNA"/>
</dbReference>
<dbReference type="Pfam" id="PF00672">
    <property type="entry name" value="HAMP"/>
    <property type="match status" value="1"/>
</dbReference>
<dbReference type="GO" id="GO:0005886">
    <property type="term" value="C:plasma membrane"/>
    <property type="evidence" value="ECO:0007669"/>
    <property type="project" value="UniProtKB-SubCell"/>
</dbReference>
<reference evidence="15 16" key="1">
    <citation type="submission" date="2015-03" db="EMBL/GenBank/DDBJ databases">
        <authorList>
            <consortium name="Pathogen Informatics"/>
        </authorList>
    </citation>
    <scope>NUCLEOTIDE SEQUENCE [LARGE SCALE GENOMIC DNA]</scope>
    <source>
        <strain evidence="15 16">C09601061</strain>
    </source>
</reference>
<evidence type="ECO:0000256" key="4">
    <source>
        <dbReference type="ARBA" id="ARBA00012438"/>
    </source>
</evidence>
<dbReference type="InterPro" id="IPR003661">
    <property type="entry name" value="HisK_dim/P_dom"/>
</dbReference>
<dbReference type="SMART" id="SM00388">
    <property type="entry name" value="HisKA"/>
    <property type="match status" value="1"/>
</dbReference>
<evidence type="ECO:0000259" key="13">
    <source>
        <dbReference type="PROSITE" id="PS50109"/>
    </source>
</evidence>
<dbReference type="FunFam" id="1.10.287.130:FF:000001">
    <property type="entry name" value="Two-component sensor histidine kinase"/>
    <property type="match status" value="1"/>
</dbReference>
<dbReference type="EC" id="2.7.13.3" evidence="4"/>
<evidence type="ECO:0000256" key="1">
    <source>
        <dbReference type="ARBA" id="ARBA00000085"/>
    </source>
</evidence>
<dbReference type="InterPro" id="IPR036097">
    <property type="entry name" value="HisK_dim/P_sf"/>
</dbReference>
<keyword evidence="10" id="KW-0902">Two-component regulatory system</keyword>
<evidence type="ECO:0000256" key="5">
    <source>
        <dbReference type="ARBA" id="ARBA00022553"/>
    </source>
</evidence>
<evidence type="ECO:0000256" key="9">
    <source>
        <dbReference type="ARBA" id="ARBA00022989"/>
    </source>
</evidence>
<dbReference type="InterPro" id="IPR005467">
    <property type="entry name" value="His_kinase_dom"/>
</dbReference>
<dbReference type="GO" id="GO:0005509">
    <property type="term" value="F:calcium ion binding"/>
    <property type="evidence" value="ECO:0007669"/>
    <property type="project" value="UniProtKB-ARBA"/>
</dbReference>
<dbReference type="InterPro" id="IPR050428">
    <property type="entry name" value="TCS_sensor_his_kinase"/>
</dbReference>
<evidence type="ECO:0000256" key="7">
    <source>
        <dbReference type="ARBA" id="ARBA00022692"/>
    </source>
</evidence>
<evidence type="ECO:0000256" key="6">
    <source>
        <dbReference type="ARBA" id="ARBA00022679"/>
    </source>
</evidence>
<accession>A0A654TZN1</accession>
<evidence type="ECO:0000256" key="10">
    <source>
        <dbReference type="ARBA" id="ARBA00023012"/>
    </source>
</evidence>
<keyword evidence="11 12" id="KW-0472">Membrane</keyword>
<evidence type="ECO:0000313" key="15">
    <source>
        <dbReference type="EMBL" id="CFR77054.1"/>
    </source>
</evidence>
<keyword evidence="6 15" id="KW-0808">Transferase</keyword>
<dbReference type="PRINTS" id="PR00344">
    <property type="entry name" value="BCTRLSENSOR"/>
</dbReference>
<dbReference type="PROSITE" id="PS50885">
    <property type="entry name" value="HAMP"/>
    <property type="match status" value="1"/>
</dbReference>
<comment type="catalytic activity">
    <reaction evidence="1">
        <text>ATP + protein L-histidine = ADP + protein N-phospho-L-histidine.</text>
        <dbReference type="EC" id="2.7.13.3"/>
    </reaction>
</comment>
<keyword evidence="7 12" id="KW-0812">Transmembrane</keyword>
<dbReference type="Gene3D" id="1.10.287.130">
    <property type="match status" value="1"/>
</dbReference>
<dbReference type="Pfam" id="PF00512">
    <property type="entry name" value="HisKA"/>
    <property type="match status" value="1"/>
</dbReference>
<dbReference type="SMART" id="SM00304">
    <property type="entry name" value="HAMP"/>
    <property type="match status" value="1"/>
</dbReference>
<keyword evidence="8 15" id="KW-0418">Kinase</keyword>
<feature type="domain" description="HAMP" evidence="14">
    <location>
        <begin position="108"/>
        <end position="170"/>
    </location>
</feature>
<dbReference type="Proteomes" id="UP000046680">
    <property type="component" value="Unassembled WGS sequence"/>
</dbReference>
<dbReference type="InterPro" id="IPR003594">
    <property type="entry name" value="HATPase_dom"/>
</dbReference>
<dbReference type="SUPFAM" id="SSF47384">
    <property type="entry name" value="Homodimeric domain of signal transducing histidine kinase"/>
    <property type="match status" value="1"/>
</dbReference>
<feature type="transmembrane region" description="Helical" evidence="12">
    <location>
        <begin position="82"/>
        <end position="107"/>
    </location>
</feature>
<dbReference type="GO" id="GO:0000155">
    <property type="term" value="F:phosphorelay sensor kinase activity"/>
    <property type="evidence" value="ECO:0007669"/>
    <property type="project" value="InterPro"/>
</dbReference>
<dbReference type="FunFam" id="3.30.565.10:FF:000006">
    <property type="entry name" value="Sensor histidine kinase WalK"/>
    <property type="match status" value="1"/>
</dbReference>
<dbReference type="Pfam" id="PF02518">
    <property type="entry name" value="HATPase_c"/>
    <property type="match status" value="1"/>
</dbReference>
<evidence type="ECO:0000259" key="14">
    <source>
        <dbReference type="PROSITE" id="PS50885"/>
    </source>
</evidence>
<dbReference type="CDD" id="cd00082">
    <property type="entry name" value="HisKA"/>
    <property type="match status" value="1"/>
</dbReference>
<dbReference type="CDD" id="cd06225">
    <property type="entry name" value="HAMP"/>
    <property type="match status" value="1"/>
</dbReference>